<feature type="compositionally biased region" description="Low complexity" evidence="1">
    <location>
        <begin position="277"/>
        <end position="295"/>
    </location>
</feature>
<feature type="compositionally biased region" description="Basic and acidic residues" evidence="1">
    <location>
        <begin position="297"/>
        <end position="309"/>
    </location>
</feature>
<dbReference type="AlphaFoldDB" id="A0A8B7CUD0"/>
<evidence type="ECO:0000256" key="2">
    <source>
        <dbReference type="SAM" id="Phobius"/>
    </source>
</evidence>
<dbReference type="GeneID" id="103719337"/>
<feature type="region of interest" description="Disordered" evidence="1">
    <location>
        <begin position="275"/>
        <end position="309"/>
    </location>
</feature>
<feature type="transmembrane region" description="Helical" evidence="2">
    <location>
        <begin position="56"/>
        <end position="78"/>
    </location>
</feature>
<keyword evidence="4" id="KW-1185">Reference proteome</keyword>
<feature type="domain" description="DUF4408" evidence="3">
    <location>
        <begin position="50"/>
        <end position="82"/>
    </location>
</feature>
<gene>
    <name evidence="5" type="primary">LOC103719337</name>
</gene>
<reference evidence="5" key="2">
    <citation type="submission" date="2025-08" db="UniProtKB">
        <authorList>
            <consortium name="RefSeq"/>
        </authorList>
    </citation>
    <scope>IDENTIFICATION</scope>
    <source>
        <tissue evidence="5">Young leaves</tissue>
    </source>
</reference>
<evidence type="ECO:0000256" key="1">
    <source>
        <dbReference type="SAM" id="MobiDB-lite"/>
    </source>
</evidence>
<organism evidence="4 5">
    <name type="scientific">Phoenix dactylifera</name>
    <name type="common">Date palm</name>
    <dbReference type="NCBI Taxonomy" id="42345"/>
    <lineage>
        <taxon>Eukaryota</taxon>
        <taxon>Viridiplantae</taxon>
        <taxon>Streptophyta</taxon>
        <taxon>Embryophyta</taxon>
        <taxon>Tracheophyta</taxon>
        <taxon>Spermatophyta</taxon>
        <taxon>Magnoliopsida</taxon>
        <taxon>Liliopsida</taxon>
        <taxon>Arecaceae</taxon>
        <taxon>Coryphoideae</taxon>
        <taxon>Phoeniceae</taxon>
        <taxon>Phoenix</taxon>
    </lineage>
</organism>
<feature type="region of interest" description="Disordered" evidence="1">
    <location>
        <begin position="203"/>
        <end position="243"/>
    </location>
</feature>
<dbReference type="InterPro" id="IPR025520">
    <property type="entry name" value="DUF4408"/>
</dbReference>
<proteinExistence type="predicted"/>
<feature type="transmembrane region" description="Helical" evidence="2">
    <location>
        <begin position="12"/>
        <end position="36"/>
    </location>
</feature>
<dbReference type="RefSeq" id="XP_008806758.2">
    <property type="nucleotide sequence ID" value="XM_008808536.4"/>
</dbReference>
<dbReference type="Pfam" id="PF14364">
    <property type="entry name" value="DUF4408"/>
    <property type="match status" value="1"/>
</dbReference>
<keyword evidence="2" id="KW-1133">Transmembrane helix</keyword>
<name>A0A8B7CUD0_PHODC</name>
<protein>
    <submittedName>
        <fullName evidence="5">Uncharacterized protein LOC103719337</fullName>
    </submittedName>
</protein>
<accession>A0A8B7CUD0</accession>
<dbReference type="PANTHER" id="PTHR33098">
    <property type="entry name" value="COTTON FIBER (DUF761)"/>
    <property type="match status" value="1"/>
</dbReference>
<feature type="compositionally biased region" description="Basic and acidic residues" evidence="1">
    <location>
        <begin position="249"/>
        <end position="259"/>
    </location>
</feature>
<dbReference type="Pfam" id="PF05553">
    <property type="entry name" value="DUF761"/>
    <property type="match status" value="1"/>
</dbReference>
<keyword evidence="2" id="KW-0472">Membrane</keyword>
<sequence>MATMGYRSSSCSAWVFSLKAVVVSAGVLSTALMLRLSGPSIIKFLASEFPRMYLSLLSWLTPPYLYFVINGIIISIAASSRFQKPAPEVPDPVGSAPSLANPTVIQPPEYVPPTEYVEKVAEGVRPELVAPAVYGGEEVGVSGVEMAAAVAKEAAKEVEGEEEFVISRSTWSPKRRVSRETATAMEYSAVTEKPLVSVRFGHRKNVKPSPEGNALRVARPKRNDTLESTWRTITEGRPVPLARHLKKSDTWETHGRASHNEQSPAPLVRKSETFNNRAGRSPAASSSPSPSSSGGRLRREPSLGQDDLNRRVEAFIKKFNEEMRLQRQESFKHYLDMISRGSH</sequence>
<keyword evidence="2" id="KW-0812">Transmembrane</keyword>
<dbReference type="PANTHER" id="PTHR33098:SF109">
    <property type="entry name" value="OS07G0563400 PROTEIN"/>
    <property type="match status" value="1"/>
</dbReference>
<dbReference type="InterPro" id="IPR008480">
    <property type="entry name" value="DUF761_pln"/>
</dbReference>
<dbReference type="KEGG" id="pda:103719337"/>
<evidence type="ECO:0000259" key="3">
    <source>
        <dbReference type="Pfam" id="PF14364"/>
    </source>
</evidence>
<dbReference type="OrthoDB" id="1933168at2759"/>
<evidence type="ECO:0000313" key="4">
    <source>
        <dbReference type="Proteomes" id="UP000228380"/>
    </source>
</evidence>
<evidence type="ECO:0000313" key="5">
    <source>
        <dbReference type="RefSeq" id="XP_008806758.2"/>
    </source>
</evidence>
<reference evidence="4" key="1">
    <citation type="journal article" date="2019" name="Nat. Commun.">
        <title>Genome-wide association mapping of date palm fruit traits.</title>
        <authorList>
            <person name="Hazzouri K.M."/>
            <person name="Gros-Balthazard M."/>
            <person name="Flowers J.M."/>
            <person name="Copetti D."/>
            <person name="Lemansour A."/>
            <person name="Lebrun M."/>
            <person name="Masmoudi K."/>
            <person name="Ferrand S."/>
            <person name="Dhar M.I."/>
            <person name="Fresquez Z.A."/>
            <person name="Rosas U."/>
            <person name="Zhang J."/>
            <person name="Talag J."/>
            <person name="Lee S."/>
            <person name="Kudrna D."/>
            <person name="Powell R.F."/>
            <person name="Leitch I.J."/>
            <person name="Krueger R.R."/>
            <person name="Wing R.A."/>
            <person name="Amiri K.M.A."/>
            <person name="Purugganan M.D."/>
        </authorList>
    </citation>
    <scope>NUCLEOTIDE SEQUENCE [LARGE SCALE GENOMIC DNA]</scope>
    <source>
        <strain evidence="4">cv. Khalas</strain>
    </source>
</reference>
<feature type="region of interest" description="Disordered" evidence="1">
    <location>
        <begin position="249"/>
        <end position="268"/>
    </location>
</feature>
<dbReference type="Proteomes" id="UP000228380">
    <property type="component" value="Chromosome 4"/>
</dbReference>